<dbReference type="Gene3D" id="3.60.110.10">
    <property type="entry name" value="Carbon-nitrogen hydrolase"/>
    <property type="match status" value="1"/>
</dbReference>
<dbReference type="GO" id="GO:0016746">
    <property type="term" value="F:acyltransferase activity"/>
    <property type="evidence" value="ECO:0007669"/>
    <property type="project" value="UniProtKB-KW"/>
</dbReference>
<dbReference type="GO" id="GO:0050126">
    <property type="term" value="F:N-carbamoylputrescine amidase activity"/>
    <property type="evidence" value="ECO:0007669"/>
    <property type="project" value="TreeGrafter"/>
</dbReference>
<reference evidence="3 4" key="1">
    <citation type="submission" date="2017-08" db="EMBL/GenBank/DDBJ databases">
        <title>Halovibrio sewagensis sp. nov., isolated from wastewater of high salinity.</title>
        <authorList>
            <person name="Dong X."/>
            <person name="Zhang G."/>
        </authorList>
    </citation>
    <scope>NUCLEOTIDE SEQUENCE [LARGE SCALE GENOMIC DNA]</scope>
    <source>
        <strain evidence="3 4">YL5-2</strain>
    </source>
</reference>
<keyword evidence="3" id="KW-0808">Transferase</keyword>
<dbReference type="PANTHER" id="PTHR43674:SF2">
    <property type="entry name" value="BETA-UREIDOPROPIONASE"/>
    <property type="match status" value="1"/>
</dbReference>
<dbReference type="InterPro" id="IPR050345">
    <property type="entry name" value="Aliph_Amidase/BUP"/>
</dbReference>
<dbReference type="GO" id="GO:0033388">
    <property type="term" value="P:putrescine biosynthetic process from arginine"/>
    <property type="evidence" value="ECO:0007669"/>
    <property type="project" value="TreeGrafter"/>
</dbReference>
<dbReference type="Proteomes" id="UP000218896">
    <property type="component" value="Unassembled WGS sequence"/>
</dbReference>
<evidence type="ECO:0000256" key="1">
    <source>
        <dbReference type="ARBA" id="ARBA00022801"/>
    </source>
</evidence>
<accession>A0A2A2F943</accession>
<organism evidence="3 4">
    <name type="scientific">Halovibrio salipaludis</name>
    <dbReference type="NCBI Taxonomy" id="2032626"/>
    <lineage>
        <taxon>Bacteria</taxon>
        <taxon>Pseudomonadati</taxon>
        <taxon>Pseudomonadota</taxon>
        <taxon>Gammaproteobacteria</taxon>
        <taxon>Oceanospirillales</taxon>
        <taxon>Halomonadaceae</taxon>
        <taxon>Halovibrio</taxon>
    </lineage>
</organism>
<dbReference type="EMBL" id="NSKD01000002">
    <property type="protein sequence ID" value="PAU81244.1"/>
    <property type="molecule type" value="Genomic_DNA"/>
</dbReference>
<dbReference type="RefSeq" id="WP_095616969.1">
    <property type="nucleotide sequence ID" value="NZ_NSKD01000002.1"/>
</dbReference>
<keyword evidence="1" id="KW-0378">Hydrolase</keyword>
<gene>
    <name evidence="3" type="ORF">CK501_06715</name>
</gene>
<dbReference type="SUPFAM" id="SSF56317">
    <property type="entry name" value="Carbon-nitrogen hydrolase"/>
    <property type="match status" value="1"/>
</dbReference>
<keyword evidence="3" id="KW-0012">Acyltransferase</keyword>
<dbReference type="FunFam" id="3.60.110.10:FF:000010">
    <property type="entry name" value="Carbon-nitrogen hydrolase"/>
    <property type="match status" value="1"/>
</dbReference>
<dbReference type="InterPro" id="IPR003010">
    <property type="entry name" value="C-N_Hydrolase"/>
</dbReference>
<evidence type="ECO:0000313" key="3">
    <source>
        <dbReference type="EMBL" id="PAU81244.1"/>
    </source>
</evidence>
<feature type="domain" description="CN hydrolase" evidence="2">
    <location>
        <begin position="7"/>
        <end position="270"/>
    </location>
</feature>
<protein>
    <submittedName>
        <fullName evidence="3">Acyltransferase</fullName>
    </submittedName>
</protein>
<evidence type="ECO:0000313" key="4">
    <source>
        <dbReference type="Proteomes" id="UP000218896"/>
    </source>
</evidence>
<dbReference type="AlphaFoldDB" id="A0A2A2F943"/>
<evidence type="ECO:0000259" key="2">
    <source>
        <dbReference type="PROSITE" id="PS50263"/>
    </source>
</evidence>
<dbReference type="PROSITE" id="PS50263">
    <property type="entry name" value="CN_HYDROLASE"/>
    <property type="match status" value="1"/>
</dbReference>
<keyword evidence="4" id="KW-1185">Reference proteome</keyword>
<dbReference type="PANTHER" id="PTHR43674">
    <property type="entry name" value="NITRILASE C965.09-RELATED"/>
    <property type="match status" value="1"/>
</dbReference>
<sequence>MADQHAFIAAAIQQSCGADREANLAHSAGLIESAADQGAQLVVLQELHTGPYFCQEEATDVFDRAESIPGPTTRFLGELAAELGVVIVGSVFEKRMAGVHHNTAVVLDSDGSLAGCYRKMHIPDDPGFYEKFYFTPGDASADAFRPIQTSLGRLGVLVCWDQWYPEAARLMALAGAEVLIYPTAIGWDPEDDTDEQARQLDAWITVQRGHAIANNLPVIAPNRHGFEEAPDGSGHGIQFWGNSFICGGQGELLARSSVEGDDILLATIDPDRTDALRRIWPYLRDRRVDAYDHLTRRVRD</sequence>
<proteinExistence type="predicted"/>
<dbReference type="Pfam" id="PF00795">
    <property type="entry name" value="CN_hydrolase"/>
    <property type="match status" value="1"/>
</dbReference>
<dbReference type="OrthoDB" id="9803803at2"/>
<name>A0A2A2F943_9GAMM</name>
<dbReference type="CDD" id="cd07573">
    <property type="entry name" value="CPA"/>
    <property type="match status" value="1"/>
</dbReference>
<dbReference type="InterPro" id="IPR036526">
    <property type="entry name" value="C-N_Hydrolase_sf"/>
</dbReference>
<comment type="caution">
    <text evidence="3">The sequence shown here is derived from an EMBL/GenBank/DDBJ whole genome shotgun (WGS) entry which is preliminary data.</text>
</comment>